<evidence type="ECO:0000313" key="2">
    <source>
        <dbReference type="EMBL" id="MPC61712.1"/>
    </source>
</evidence>
<dbReference type="AlphaFoldDB" id="A0A5B7GS79"/>
<evidence type="ECO:0008006" key="4">
    <source>
        <dbReference type="Google" id="ProtNLM"/>
    </source>
</evidence>
<evidence type="ECO:0000256" key="1">
    <source>
        <dbReference type="SAM" id="MobiDB-lite"/>
    </source>
</evidence>
<reference evidence="2 3" key="1">
    <citation type="submission" date="2019-05" db="EMBL/GenBank/DDBJ databases">
        <title>Another draft genome of Portunus trituberculatus and its Hox gene families provides insights of decapod evolution.</title>
        <authorList>
            <person name="Jeong J.-H."/>
            <person name="Song I."/>
            <person name="Kim S."/>
            <person name="Choi T."/>
            <person name="Kim D."/>
            <person name="Ryu S."/>
            <person name="Kim W."/>
        </authorList>
    </citation>
    <scope>NUCLEOTIDE SEQUENCE [LARGE SCALE GENOMIC DNA]</scope>
    <source>
        <tissue evidence="2">Muscle</tissue>
    </source>
</reference>
<evidence type="ECO:0000313" key="3">
    <source>
        <dbReference type="Proteomes" id="UP000324222"/>
    </source>
</evidence>
<dbReference type="Proteomes" id="UP000324222">
    <property type="component" value="Unassembled WGS sequence"/>
</dbReference>
<name>A0A5B7GS79_PORTR</name>
<dbReference type="EMBL" id="VSRR010018821">
    <property type="protein sequence ID" value="MPC61712.1"/>
    <property type="molecule type" value="Genomic_DNA"/>
</dbReference>
<dbReference type="OrthoDB" id="6330257at2759"/>
<protein>
    <recommendedName>
        <fullName evidence="4">Tesmin/TSO1-like CXC domain-containing protein</fullName>
    </recommendedName>
</protein>
<proteinExistence type="predicted"/>
<feature type="region of interest" description="Disordered" evidence="1">
    <location>
        <begin position="1"/>
        <end position="24"/>
    </location>
</feature>
<gene>
    <name evidence="2" type="ORF">E2C01_055786</name>
</gene>
<organism evidence="2 3">
    <name type="scientific">Portunus trituberculatus</name>
    <name type="common">Swimming crab</name>
    <name type="synonym">Neptunus trituberculatus</name>
    <dbReference type="NCBI Taxonomy" id="210409"/>
    <lineage>
        <taxon>Eukaryota</taxon>
        <taxon>Metazoa</taxon>
        <taxon>Ecdysozoa</taxon>
        <taxon>Arthropoda</taxon>
        <taxon>Crustacea</taxon>
        <taxon>Multicrustacea</taxon>
        <taxon>Malacostraca</taxon>
        <taxon>Eumalacostraca</taxon>
        <taxon>Eucarida</taxon>
        <taxon>Decapoda</taxon>
        <taxon>Pleocyemata</taxon>
        <taxon>Brachyura</taxon>
        <taxon>Eubrachyura</taxon>
        <taxon>Portunoidea</taxon>
        <taxon>Portunidae</taxon>
        <taxon>Portuninae</taxon>
        <taxon>Portunus</taxon>
    </lineage>
</organism>
<accession>A0A5B7GS79</accession>
<comment type="caution">
    <text evidence="2">The sequence shown here is derived from an EMBL/GenBank/DDBJ whole genome shotgun (WGS) entry which is preliminary data.</text>
</comment>
<keyword evidence="3" id="KW-1185">Reference proteome</keyword>
<sequence>MEEFENASLSVSNKDVSFEHPESSVAEQKKANVYTFSNRPPADLKKGANKLGSVKANTALITKLFLSLQARPEADIDDFFKHENLREPPALSDQRKLMSGTKSSLLSCLPAMPDPGLSPAAKEASVVVCDMSAIIHMVKPHRANVFGEYTHKHLLPFLESQKTNNTTRIDAVWDTYQDASLKSKTRARRGETLGQRTRVSANVPIPKGADWQKFLKESHNKDHLFQFLSEQLAQETTETFIVITQDPTSLTLDSLHMSRLERFTVLMYSKICSANCVNEARKLMFTHGLKALECIPPIQHALFQHIKRALLAAAFIWKQSLYRSPHIPNASEWGWEWNARKKVRMPYWTNLPDANHGCTLLLHCGCLVACKGNCKCNRAGNRCGPLCKCEGGCLNNDMAV</sequence>